<proteinExistence type="predicted"/>
<reference evidence="1" key="1">
    <citation type="submission" date="2023-07" db="EMBL/GenBank/DDBJ databases">
        <title>Black Yeasts Isolated from many extreme environments.</title>
        <authorList>
            <person name="Coleine C."/>
            <person name="Stajich J.E."/>
            <person name="Selbmann L."/>
        </authorList>
    </citation>
    <scope>NUCLEOTIDE SEQUENCE</scope>
    <source>
        <strain evidence="1">CCFEE 5714</strain>
    </source>
</reference>
<evidence type="ECO:0000313" key="2">
    <source>
        <dbReference type="Proteomes" id="UP001281147"/>
    </source>
</evidence>
<comment type="caution">
    <text evidence="1">The sequence shown here is derived from an EMBL/GenBank/DDBJ whole genome shotgun (WGS) entry which is preliminary data.</text>
</comment>
<keyword evidence="1" id="KW-0418">Kinase</keyword>
<dbReference type="Proteomes" id="UP001281147">
    <property type="component" value="Unassembled WGS sequence"/>
</dbReference>
<protein>
    <submittedName>
        <fullName evidence="1">Serine/threonine-protein kinase tel1</fullName>
        <ecNumber evidence="1">2.7.11.1</ecNumber>
    </submittedName>
</protein>
<name>A0ACC3N2S9_9PEZI</name>
<dbReference type="EC" id="2.7.11.1" evidence="1"/>
<evidence type="ECO:0000313" key="1">
    <source>
        <dbReference type="EMBL" id="KAK3708583.1"/>
    </source>
</evidence>
<keyword evidence="1" id="KW-0808">Transferase</keyword>
<sequence>MRGEITLADALERIEGNTLKDRADGLADLKHILRSNSKLETLSDGSFHRIYEVLFVVAVSEQSTYVKAKTGKIRTAAEKRLSNCASALRLAVEVAVRIVKLKTVKSVLDHITETLLLPGGEFCEPIALDYAKCLRALLSYQAHVEHLRDQERERTARFCVECIHNADSDVEDDDAMSGAEIHSTAGAFTGLSYRSSRSHLKDSGGSQGGRSLEKQIAEEMIVCLSLLTAAPNASHGKSTATLLWALIDFLKKTSVTGRAHQDAFAAINHILAWTRTEDIGLTRKATGPIVRLIRFYWSVKSSSPLKDEMLITCIYLRPYFFSAMQHDDGLTLRPELSSLLDVMQTEYGKRQDRDQLHVEDLRLDFDDMPSRRTDSIHTAIFRLQCGNNRAEGNWPTVDTLSSLCNILSNRSRDEASSDEEDGLSPRPRKRQRLTDEFDENLAASLSGSTPSRVCALQVLMFLAQQKAFSAKQILKALDKLSVSSAEDNALVASWALLALASFASQAKSTDSLLSARWTSVWQLATRAMSNAYTCRPACHLVRLMLVVTLVPQRSVAEFMLSIKVSIDLNGPSTLSDSAAHLLAYVVRTAQQSNPSTSSATAESILSWLLRNFLPSKFEDKAYAGQQNSYAPGDVVEVISCCLGQSSHTSNGPQFPTWDTIGHAWLACSKQQDLLQYLLLLPEPSVVAHEAVQAPLAPTLVLQPRTPCELLILNHLLVELTRAHDAWAKAIQERPKGISLDVFNFLCTALCVSTCVVFCYSFRDGRRQAQLQNQVLDTLKLLADFLSSPNCGQDKIDAMLTTFSCACARFLKSEHEVSCSECEKQLCYSLYRGLESRQRSKELNGHDDDEDVMELDNEPESQDSRHGTQSLTMSEFKNEYAANYSNVSLRSSMGLYATIVHAQNVSKLNKANTPSTSAFVVDYILSLSEASILSSRWVITRLSDLDVELTTDDAYRLLDYCAENILQAYTYERSEVATGVILDIMSSLVSAWTEPANDSFFDLGIELYHWYTTTALSGGVLSPNVQKRVASLLLQLCHVNTEYGKDNDVSSVRTSLFKLLQLGSISLQFHLAHRISTIFGLFVLSNHSAMFNDLQESLPADADWVEGMAMRLLFFSKLASAWHSLLRQCVYYIFETAGRVKASANHAARSISELAAALNFGSPQKLFRLFAPQLLHTWLESHTVTSLPFVIFEYESLAELLAHNRSETTAQLLVRGNDDGMQAVMSALKDTNSELVIGSFAKCLAYCICWDISHPPPNNEDNSESRLRKLIGSKEEFRSLIMGQFATIMAQFYLSLQQDDVQDRWLEKRTEYGAAAKALSEMKSFSHSDRALPTSQQPSFKSKYLCDQIQRLCRRTSHNPVQPWSPSSFALAARVLLDSVDDALGPLHTCLVIRKLRLLICMAGDVPTSGFPLEMLIHSLRPFLSDSECADDAMGVLQYLFHHGQSYLRSNLAFLFGTATLMVLQMRKHSGSRQESTTQESQHWSTLQRMQSLQDWLVGYLQRCVSSNDSVTSNEYVKWTKALAQVSLPGNARKGTAESTLLLLLLEQEHTQEALLRASDRDEAVAALSENFDPPTSTADDCLGDDNDSARFSQKLWAAMQITSLSDTFVAWIAGVVGRAYASTGTRPVVVKGLNHGFTSAAMDRAGVAASQAAVTWRLCDMLFSRDRFEASIADYTLRSIVHSFTDAEEALAFEQMLPSVVVPAIAEGTHGYEPESAPSTRASISDRLGTPTTRSKLEVSTKSSLEEWVQELSLTLCQNASAISILPALKVALQHSARFALDLLPCIVHIILVKEIEKEPVLRMELSTSLAEHFKDKNEALRSKQQYLVRLLLYLRSQPLPGESTQADRLRWLEIDWIVAAQAADHCGMPTTALLLAESSSQPMNGSRRSSRASLSQVSITQIPQELLLSVFKTVDEPDSFYGVEQPASFASVLDRLDYEADGYRSLMFRSAQVDTDIRRSHQLAEVHTRGMVNSLSMLNLDSLTFALLSSGLNSADTSENFLESARRLQQWDVTVPEAVTGPASNSFSVYRELSRASERVTMQRKLQSLVIAHTKPMLALEEANRPTHEWLSVLASLVEIGEVINSSVQSGIRTAWKHMQSRQSWMNVARFDDFRTILSSRHTLFSTIAQNKSLSAALGAGLKDCRIVEIESLLSISRFGRGQGQLQEALTASSQLGDLVDQCRSLGLKADAAVKLETASVLWQSSEATASVKMLRDALDVPDLEAQDVPVGRSGLLAQLAHQLAEARLEKPDEILSKYLKPAINHLQSRSEGQEAGRVFYEFASFCDKQLQNPGNIEDLNRIAKLRQRKMEEVQELEKLSKVSRKSGGDKVDHTREITKAKQWYDIDDADYQRLRRNRETFMQQSLQNYLLALKASDDHDISILRFFALWLENSGVPAANAVVGKYLAGVPSWKFVVLMNQLMSRLEQESSAFQSALKALVHRLCAEHPHHSLYHLYATTRKPSSKDQAAQSRYEVAMSIRKQMQNDPKKGDLLKKVFSANGLYTMLAVAEADAIKGTKVATKDFSSAAQVARSVPDLKVPPATITVPLRRDCNYSDVPIVMKFGGTVSLMSGLSRPKKLTAYASDGKQYPQLFKSGNDDLRQDAIMEQVFEEVSKMLQNHKATRQRNLHVRTYKVIPLSTRSGIIDFVPNSTSFSDFLVSAHERYHPQDYKNSTARNKINAAKEQSTETRIKEFRKVCEHMQPVLRHFFFERYKDPDEWFEKRNAYTRTTATVSILGHVLGLGDRHCQNIMLDEKTGEVVHIDLGVAFEAGRVLPVPELVPFRLTRDVIDGMGITKTEGVFRRCCEFTMEALREDKDSIMTLLNVLRYDPLYTWSVSPLRAKRMQEETGRNAGDPEAEGSSKKKEQEAGEADRALSIVEKKLSKTLSTAATVNELIQQATDERNLATLFSGWSAYF</sequence>
<gene>
    <name evidence="1" type="primary">TEL1_1</name>
    <name evidence="1" type="ORF">LTR37_011478</name>
</gene>
<accession>A0ACC3N2S9</accession>
<keyword evidence="2" id="KW-1185">Reference proteome</keyword>
<organism evidence="1 2">
    <name type="scientific">Vermiconidia calcicola</name>
    <dbReference type="NCBI Taxonomy" id="1690605"/>
    <lineage>
        <taxon>Eukaryota</taxon>
        <taxon>Fungi</taxon>
        <taxon>Dikarya</taxon>
        <taxon>Ascomycota</taxon>
        <taxon>Pezizomycotina</taxon>
        <taxon>Dothideomycetes</taxon>
        <taxon>Dothideomycetidae</taxon>
        <taxon>Mycosphaerellales</taxon>
        <taxon>Extremaceae</taxon>
        <taxon>Vermiconidia</taxon>
    </lineage>
</organism>
<dbReference type="EMBL" id="JAUTXU010000100">
    <property type="protein sequence ID" value="KAK3708583.1"/>
    <property type="molecule type" value="Genomic_DNA"/>
</dbReference>